<dbReference type="PANTHER" id="PTHR10206:SF0">
    <property type="entry name" value="CATHELICIDIN B1-RELATED"/>
    <property type="match status" value="1"/>
</dbReference>
<dbReference type="GO" id="GO:0006952">
    <property type="term" value="P:defense response"/>
    <property type="evidence" value="ECO:0007669"/>
    <property type="project" value="InterPro"/>
</dbReference>
<evidence type="ECO:0000256" key="3">
    <source>
        <dbReference type="ARBA" id="ARBA00022525"/>
    </source>
</evidence>
<dbReference type="InterPro" id="IPR046350">
    <property type="entry name" value="Cystatin_sf"/>
</dbReference>
<protein>
    <recommendedName>
        <fullName evidence="8">Cystatin domain-containing protein</fullName>
    </recommendedName>
</protein>
<evidence type="ECO:0000313" key="6">
    <source>
        <dbReference type="EMBL" id="GCC33771.1"/>
    </source>
</evidence>
<dbReference type="EMBL" id="BEZZ01000543">
    <property type="protein sequence ID" value="GCC33771.1"/>
    <property type="molecule type" value="Genomic_DNA"/>
</dbReference>
<keyword evidence="3" id="KW-0964">Secreted</keyword>
<keyword evidence="5" id="KW-0732">Signal</keyword>
<evidence type="ECO:0000256" key="2">
    <source>
        <dbReference type="ARBA" id="ARBA00005320"/>
    </source>
</evidence>
<dbReference type="SUPFAM" id="SSF54403">
    <property type="entry name" value="Cystatin/monellin"/>
    <property type="match status" value="1"/>
</dbReference>
<dbReference type="OMA" id="VELDDCH"/>
<comment type="similarity">
    <text evidence="2">Belongs to the cathelicidin family.</text>
</comment>
<dbReference type="Proteomes" id="UP000287033">
    <property type="component" value="Unassembled WGS sequence"/>
</dbReference>
<dbReference type="InterPro" id="IPR001894">
    <property type="entry name" value="Cathelicidin-like"/>
</dbReference>
<comment type="subcellular location">
    <subcellularLocation>
        <location evidence="1">Secreted</location>
    </subcellularLocation>
</comment>
<sequence>MKSLQRIILFVGFFTVTVNVAVPALTSEDVASAAVTNYNKRHTPANAFKLFRILKEKEQNLNEATIHFIRLQMRETTCSTDTGIVELDDCHFKDNGVIMKCNTRVIVSRRAPRRPRVLAINCTVVSPQERFSPDEWTVLARVSSQT</sequence>
<feature type="chain" id="PRO_5019274059" description="Cystatin domain-containing protein" evidence="5">
    <location>
        <begin position="21"/>
        <end position="146"/>
    </location>
</feature>
<evidence type="ECO:0008006" key="8">
    <source>
        <dbReference type="Google" id="ProtNLM"/>
    </source>
</evidence>
<comment type="caution">
    <text evidence="6">The sequence shown here is derived from an EMBL/GenBank/DDBJ whole genome shotgun (WGS) entry which is preliminary data.</text>
</comment>
<organism evidence="6 7">
    <name type="scientific">Chiloscyllium punctatum</name>
    <name type="common">Brownbanded bambooshark</name>
    <name type="synonym">Hemiscyllium punctatum</name>
    <dbReference type="NCBI Taxonomy" id="137246"/>
    <lineage>
        <taxon>Eukaryota</taxon>
        <taxon>Metazoa</taxon>
        <taxon>Chordata</taxon>
        <taxon>Craniata</taxon>
        <taxon>Vertebrata</taxon>
        <taxon>Chondrichthyes</taxon>
        <taxon>Elasmobranchii</taxon>
        <taxon>Galeomorphii</taxon>
        <taxon>Galeoidea</taxon>
        <taxon>Orectolobiformes</taxon>
        <taxon>Hemiscylliidae</taxon>
        <taxon>Chiloscyllium</taxon>
    </lineage>
</organism>
<dbReference type="Pfam" id="PF00666">
    <property type="entry name" value="Cathelicidins"/>
    <property type="match status" value="1"/>
</dbReference>
<proteinExistence type="inferred from homology"/>
<evidence type="ECO:0000256" key="4">
    <source>
        <dbReference type="ARBA" id="ARBA00023157"/>
    </source>
</evidence>
<dbReference type="PANTHER" id="PTHR10206">
    <property type="entry name" value="CATHELICIDIN"/>
    <property type="match status" value="1"/>
</dbReference>
<dbReference type="AlphaFoldDB" id="A0A401STQ1"/>
<reference evidence="6 7" key="1">
    <citation type="journal article" date="2018" name="Nat. Ecol. Evol.">
        <title>Shark genomes provide insights into elasmobranch evolution and the origin of vertebrates.</title>
        <authorList>
            <person name="Hara Y"/>
            <person name="Yamaguchi K"/>
            <person name="Onimaru K"/>
            <person name="Kadota M"/>
            <person name="Koyanagi M"/>
            <person name="Keeley SD"/>
            <person name="Tatsumi K"/>
            <person name="Tanaka K"/>
            <person name="Motone F"/>
            <person name="Kageyama Y"/>
            <person name="Nozu R"/>
            <person name="Adachi N"/>
            <person name="Nishimura O"/>
            <person name="Nakagawa R"/>
            <person name="Tanegashima C"/>
            <person name="Kiyatake I"/>
            <person name="Matsumoto R"/>
            <person name="Murakumo K"/>
            <person name="Nishida K"/>
            <person name="Terakita A"/>
            <person name="Kuratani S"/>
            <person name="Sato K"/>
            <person name="Hyodo S Kuraku.S."/>
        </authorList>
    </citation>
    <scope>NUCLEOTIDE SEQUENCE [LARGE SCALE GENOMIC DNA]</scope>
</reference>
<dbReference type="STRING" id="137246.A0A401STQ1"/>
<keyword evidence="7" id="KW-1185">Reference proteome</keyword>
<accession>A0A401STQ1</accession>
<name>A0A401STQ1_CHIPU</name>
<feature type="signal peptide" evidence="5">
    <location>
        <begin position="1"/>
        <end position="20"/>
    </location>
</feature>
<evidence type="ECO:0000256" key="5">
    <source>
        <dbReference type="SAM" id="SignalP"/>
    </source>
</evidence>
<dbReference type="GO" id="GO:0005615">
    <property type="term" value="C:extracellular space"/>
    <property type="evidence" value="ECO:0007669"/>
    <property type="project" value="TreeGrafter"/>
</dbReference>
<gene>
    <name evidence="6" type="ORF">chiPu_0012242</name>
</gene>
<dbReference type="OrthoDB" id="9930485at2759"/>
<dbReference type="Gene3D" id="3.10.450.10">
    <property type="match status" value="1"/>
</dbReference>
<keyword evidence="4" id="KW-1015">Disulfide bond</keyword>
<evidence type="ECO:0000313" key="7">
    <source>
        <dbReference type="Proteomes" id="UP000287033"/>
    </source>
</evidence>
<evidence type="ECO:0000256" key="1">
    <source>
        <dbReference type="ARBA" id="ARBA00004613"/>
    </source>
</evidence>